<keyword evidence="3" id="KW-0808">Transferase</keyword>
<dbReference type="SUPFAM" id="SSF81301">
    <property type="entry name" value="Nucleotidyltransferase"/>
    <property type="match status" value="2"/>
</dbReference>
<evidence type="ECO:0000313" key="9">
    <source>
        <dbReference type="Proteomes" id="UP000095287"/>
    </source>
</evidence>
<feature type="domain" description="Poly(A) RNA polymerase mitochondrial-like central palm" evidence="8">
    <location>
        <begin position="233"/>
        <end position="349"/>
    </location>
</feature>
<dbReference type="AlphaFoldDB" id="A0A1I8AVQ2"/>
<feature type="domain" description="PAP-associated" evidence="7">
    <location>
        <begin position="962"/>
        <end position="1018"/>
    </location>
</feature>
<dbReference type="PANTHER" id="PTHR12271">
    <property type="entry name" value="POLY A POLYMERASE CID PAP -RELATED"/>
    <property type="match status" value="1"/>
</dbReference>
<dbReference type="GO" id="GO:0031123">
    <property type="term" value="P:RNA 3'-end processing"/>
    <property type="evidence" value="ECO:0007669"/>
    <property type="project" value="TreeGrafter"/>
</dbReference>
<dbReference type="InterPro" id="IPR043519">
    <property type="entry name" value="NT_sf"/>
</dbReference>
<comment type="cofactor">
    <cofactor evidence="2">
        <name>Mg(2+)</name>
        <dbReference type="ChEBI" id="CHEBI:18420"/>
    </cofactor>
</comment>
<comment type="cofactor">
    <cofactor evidence="1">
        <name>Mn(2+)</name>
        <dbReference type="ChEBI" id="CHEBI:29035"/>
    </cofactor>
</comment>
<dbReference type="WBParaSite" id="L893_g9997.t1">
    <property type="protein sequence ID" value="L893_g9997.t1"/>
    <property type="gene ID" value="L893_g9997"/>
</dbReference>
<dbReference type="Proteomes" id="UP000095287">
    <property type="component" value="Unplaced"/>
</dbReference>
<dbReference type="PANTHER" id="PTHR12271:SF66">
    <property type="entry name" value="TERMINAL URIDYLYLTRANSFERASE TAILOR"/>
    <property type="match status" value="1"/>
</dbReference>
<dbReference type="GO" id="GO:1990817">
    <property type="term" value="F:poly(A) RNA polymerase activity"/>
    <property type="evidence" value="ECO:0007669"/>
    <property type="project" value="UniProtKB-ARBA"/>
</dbReference>
<feature type="compositionally biased region" description="Basic and acidic residues" evidence="6">
    <location>
        <begin position="1094"/>
        <end position="1128"/>
    </location>
</feature>
<evidence type="ECO:0000313" key="10">
    <source>
        <dbReference type="WBParaSite" id="L893_g9997.t1"/>
    </source>
</evidence>
<dbReference type="InterPro" id="IPR002058">
    <property type="entry name" value="PAP_assoc"/>
</dbReference>
<feature type="region of interest" description="Disordered" evidence="6">
    <location>
        <begin position="1066"/>
        <end position="1144"/>
    </location>
</feature>
<protein>
    <submittedName>
        <fullName evidence="10">RNA uridylyltransferase</fullName>
    </submittedName>
</protein>
<evidence type="ECO:0000256" key="5">
    <source>
        <dbReference type="ARBA" id="ARBA00022842"/>
    </source>
</evidence>
<dbReference type="Gene3D" id="3.30.460.10">
    <property type="entry name" value="Beta Polymerase, domain 2"/>
    <property type="match status" value="2"/>
</dbReference>
<dbReference type="CDD" id="cd05402">
    <property type="entry name" value="NT_PAP_TUTase"/>
    <property type="match status" value="1"/>
</dbReference>
<evidence type="ECO:0000259" key="8">
    <source>
        <dbReference type="Pfam" id="PF22600"/>
    </source>
</evidence>
<keyword evidence="5" id="KW-0460">Magnesium</keyword>
<evidence type="ECO:0000256" key="3">
    <source>
        <dbReference type="ARBA" id="ARBA00022679"/>
    </source>
</evidence>
<dbReference type="InterPro" id="IPR054708">
    <property type="entry name" value="MTPAP-like_central"/>
</dbReference>
<evidence type="ECO:0000256" key="1">
    <source>
        <dbReference type="ARBA" id="ARBA00001936"/>
    </source>
</evidence>
<reference evidence="10" key="1">
    <citation type="submission" date="2016-11" db="UniProtKB">
        <authorList>
            <consortium name="WormBaseParasite"/>
        </authorList>
    </citation>
    <scope>IDENTIFICATION</scope>
</reference>
<feature type="region of interest" description="Disordered" evidence="6">
    <location>
        <begin position="539"/>
        <end position="580"/>
    </location>
</feature>
<evidence type="ECO:0000256" key="4">
    <source>
        <dbReference type="ARBA" id="ARBA00022723"/>
    </source>
</evidence>
<dbReference type="GO" id="GO:0046872">
    <property type="term" value="F:metal ion binding"/>
    <property type="evidence" value="ECO:0007669"/>
    <property type="project" value="UniProtKB-KW"/>
</dbReference>
<feature type="domain" description="Poly(A) RNA polymerase mitochondrial-like central palm" evidence="8">
    <location>
        <begin position="734"/>
        <end position="870"/>
    </location>
</feature>
<dbReference type="GO" id="GO:0005737">
    <property type="term" value="C:cytoplasm"/>
    <property type="evidence" value="ECO:0007669"/>
    <property type="project" value="UniProtKB-SubCell"/>
</dbReference>
<proteinExistence type="predicted"/>
<keyword evidence="9" id="KW-1185">Reference proteome</keyword>
<keyword evidence="4" id="KW-0479">Metal-binding</keyword>
<organism evidence="9 10">
    <name type="scientific">Steinernema glaseri</name>
    <dbReference type="NCBI Taxonomy" id="37863"/>
    <lineage>
        <taxon>Eukaryota</taxon>
        <taxon>Metazoa</taxon>
        <taxon>Ecdysozoa</taxon>
        <taxon>Nematoda</taxon>
        <taxon>Chromadorea</taxon>
        <taxon>Rhabditida</taxon>
        <taxon>Tylenchina</taxon>
        <taxon>Panagrolaimomorpha</taxon>
        <taxon>Strongyloidoidea</taxon>
        <taxon>Steinernematidae</taxon>
        <taxon>Steinernema</taxon>
    </lineage>
</organism>
<evidence type="ECO:0000256" key="2">
    <source>
        <dbReference type="ARBA" id="ARBA00001946"/>
    </source>
</evidence>
<evidence type="ECO:0000259" key="7">
    <source>
        <dbReference type="Pfam" id="PF03828"/>
    </source>
</evidence>
<sequence>MPPADPLTVPANKQRALKALAILGPRLKLAVQEAQLGTYIEKELRIDSHWEAKDRFQFAGKEKPDVTLFAVLAPVSALKCFQIELHLQLPSSLGSHRFLDSSLFDRVNKRTLMDVMKGSLEKLKLFVSKWPAEERLLTSELTNELLKPYRIVPLEEMSKRFPQAILYCEMCDYHAVSLKMAVSHKGGPEHRCHERISHFRQRLQKQPQPSSAQATAVLELFKEVLADSPPYDKEIEQLRKNLEGLLRREFKGSQVFLYGSHLAKHGRSSSDINLSATIGDVGKTYALFSYLLERIHELEGAENPKLLGDYYIPCLQFTFSPKADTQVTVHLTVNDYNSILYDNLIAVYSSLKPEFPALLKVVRHWAQVAKITDPSWKAIQKHAIDLMLVHFLQQRKLLPVAHEVAIKGRKVTPMDEWEAAQPLYQNNVKILKSLTNTSQKWNIGKRFIDFLRFYACEFNEEHAIQITQKDPMLRADLDWGRKFITMKDPFRKGNVFHMAKEVYVFAQNAFIKSFLYFGTARFSDGSAAMDFTLMSSLEQRPERKKKAKQNPEPTTSKDDSENLDESFENSHSASLSDQEDDVFDASVPEVDELHEPANLVYSRHFVTSLKKQAETPFNARLRQLDILDNPERYKAWTAKKAHEASLSMNAYDFIFHVISSMKIAKKKDWSSGMKGADPSEFKYSLDFENLSHKSLHFVCALCSEEGHLDQVCTKWRSQDTSAYGGLDEERRQCLSKIIRETHSKLRLASVDLEEYEYVKAELQKRIKKVYPHAVLSEFGSVASGFGTRACDFDLCFRFEGQKELPEDVNVVAIINRISEVLKAPEFISVHVVSNARVPIVKFKHYLLLEGDVSVYNSLALVNTDLLRTYCTYDKRVAPLGIAVKRWAKACGINEPATGSMSSYALIIMVLHYLQRTSPPVLPVLQEAVYTDQQTPLVIDGFATNFSRHAELLGGFSYPNRSSLADLFVGFFDYFIRDFDWCTHVVHIRSTAPILKLEKSWCEDLRKPFCIEDPFNLTHNLTAGVSRKMAKHILDTMNLTRKSLRTCNMTAEMSLIDADGDLLRGCRLLDDPPSSSRRPEMKKKPQKASVGAPTPKKEQKKEPEPVSEERDDSKSGRRDSKKGSKAERNRMKKLVRSMGNCLRAS</sequence>
<dbReference type="Pfam" id="PF22600">
    <property type="entry name" value="MTPAP-like_central"/>
    <property type="match status" value="2"/>
</dbReference>
<name>A0A1I8AVQ2_9BILA</name>
<evidence type="ECO:0000256" key="6">
    <source>
        <dbReference type="SAM" id="MobiDB-lite"/>
    </source>
</evidence>
<dbReference type="SUPFAM" id="SSF81631">
    <property type="entry name" value="PAP/OAS1 substrate-binding domain"/>
    <property type="match status" value="2"/>
</dbReference>
<dbReference type="Pfam" id="PF03828">
    <property type="entry name" value="PAP_assoc"/>
    <property type="match status" value="1"/>
</dbReference>
<accession>A0A1I8AVQ2</accession>
<dbReference type="Gene3D" id="1.10.1410.10">
    <property type="match status" value="2"/>
</dbReference>